<organism evidence="1 2">
    <name type="scientific">Sanguibacteroides justesenii</name>
    <dbReference type="NCBI Taxonomy" id="1547597"/>
    <lineage>
        <taxon>Bacteria</taxon>
        <taxon>Pseudomonadati</taxon>
        <taxon>Bacteroidota</taxon>
        <taxon>Bacteroidia</taxon>
        <taxon>Bacteroidales</taxon>
        <taxon>Porphyromonadaceae</taxon>
        <taxon>Sanguibacteroides</taxon>
    </lineage>
</organism>
<dbReference type="PANTHER" id="PTHR10000">
    <property type="entry name" value="PHOSPHOSERINE PHOSPHATASE"/>
    <property type="match status" value="1"/>
</dbReference>
<name>A0A0C3RLE8_9PORP</name>
<dbReference type="InterPro" id="IPR023214">
    <property type="entry name" value="HAD_sf"/>
</dbReference>
<dbReference type="Gene3D" id="3.30.1240.10">
    <property type="match status" value="1"/>
</dbReference>
<evidence type="ECO:0000313" key="2">
    <source>
        <dbReference type="Proteomes" id="UP000031980"/>
    </source>
</evidence>
<reference evidence="1 2" key="1">
    <citation type="submission" date="2014-07" db="EMBL/GenBank/DDBJ databases">
        <title>Porphyromonadaceae bacterium OUH 308042 = ATCC BAA-2681 = DSM 28342 draft genome.</title>
        <authorList>
            <person name="Sydenham T.V."/>
            <person name="Hasman H."/>
            <person name="Justensen U.S."/>
        </authorList>
    </citation>
    <scope>NUCLEOTIDE SEQUENCE [LARGE SCALE GENOMIC DNA]</scope>
    <source>
        <strain evidence="1 2">OUH 308042</strain>
    </source>
</reference>
<sequence length="274" mass="31144">MIKAIIIDFDGTTLPRQWHSVSKENREALEKAGKKGIIRILATGRSFFSFNHVLPEGLPIDYMVFSSGAGIMQWDNRRIMQSRELTVEETREIASYLWKYNVNFTIQKRIPNNHFFLYRQIARQHEDFRRRIENYPGLGTPMPLPEDLNEGATQFLTILGADQADLHEKIQQQLSSYSVIRATSPIDNRAIWTEIFAKDVNKGSSCELLLNQLGISFPECAGLGNDYNDLDFLERCGISFVVANAPAPLTKRFEKVPADTDNGLAAFICQNINL</sequence>
<dbReference type="GO" id="GO:0005829">
    <property type="term" value="C:cytosol"/>
    <property type="evidence" value="ECO:0007669"/>
    <property type="project" value="TreeGrafter"/>
</dbReference>
<dbReference type="GO" id="GO:0000287">
    <property type="term" value="F:magnesium ion binding"/>
    <property type="evidence" value="ECO:0007669"/>
    <property type="project" value="TreeGrafter"/>
</dbReference>
<keyword evidence="2" id="KW-1185">Reference proteome</keyword>
<gene>
    <name evidence="1" type="ORF">BA92_00410</name>
</gene>
<dbReference type="AlphaFoldDB" id="A0A0C3RLE8"/>
<dbReference type="Gene3D" id="3.40.50.1000">
    <property type="entry name" value="HAD superfamily/HAD-like"/>
    <property type="match status" value="1"/>
</dbReference>
<dbReference type="Proteomes" id="UP000031980">
    <property type="component" value="Unassembled WGS sequence"/>
</dbReference>
<proteinExistence type="predicted"/>
<dbReference type="NCBIfam" id="TIGR01484">
    <property type="entry name" value="HAD-SF-IIB"/>
    <property type="match status" value="1"/>
</dbReference>
<dbReference type="PANTHER" id="PTHR10000:SF8">
    <property type="entry name" value="HAD SUPERFAMILY HYDROLASE-LIKE, TYPE 3"/>
    <property type="match status" value="1"/>
</dbReference>
<dbReference type="SUPFAM" id="SSF56784">
    <property type="entry name" value="HAD-like"/>
    <property type="match status" value="1"/>
</dbReference>
<evidence type="ECO:0000313" key="1">
    <source>
        <dbReference type="EMBL" id="KIO47514.1"/>
    </source>
</evidence>
<dbReference type="Pfam" id="PF08282">
    <property type="entry name" value="Hydrolase_3"/>
    <property type="match status" value="1"/>
</dbReference>
<protein>
    <submittedName>
        <fullName evidence="1">Haloacid dehalogenase</fullName>
    </submittedName>
</protein>
<accession>A0A0C3RLE8</accession>
<dbReference type="EMBL" id="JPIU01000014">
    <property type="protein sequence ID" value="KIO47514.1"/>
    <property type="molecule type" value="Genomic_DNA"/>
</dbReference>
<dbReference type="GO" id="GO:0016791">
    <property type="term" value="F:phosphatase activity"/>
    <property type="evidence" value="ECO:0007669"/>
    <property type="project" value="TreeGrafter"/>
</dbReference>
<dbReference type="RefSeq" id="WP_041504660.1">
    <property type="nucleotide sequence ID" value="NZ_JPIU01000014.1"/>
</dbReference>
<comment type="caution">
    <text evidence="1">The sequence shown here is derived from an EMBL/GenBank/DDBJ whole genome shotgun (WGS) entry which is preliminary data.</text>
</comment>
<dbReference type="InterPro" id="IPR006379">
    <property type="entry name" value="HAD-SF_hydro_IIB"/>
</dbReference>
<dbReference type="InterPro" id="IPR036412">
    <property type="entry name" value="HAD-like_sf"/>
</dbReference>